<organism evidence="3 4">
    <name type="scientific">Spinacia oleracea</name>
    <name type="common">Spinach</name>
    <dbReference type="NCBI Taxonomy" id="3562"/>
    <lineage>
        <taxon>Eukaryota</taxon>
        <taxon>Viridiplantae</taxon>
        <taxon>Streptophyta</taxon>
        <taxon>Embryophyta</taxon>
        <taxon>Tracheophyta</taxon>
        <taxon>Spermatophyta</taxon>
        <taxon>Magnoliopsida</taxon>
        <taxon>eudicotyledons</taxon>
        <taxon>Gunneridae</taxon>
        <taxon>Pentapetalae</taxon>
        <taxon>Caryophyllales</taxon>
        <taxon>Chenopodiaceae</taxon>
        <taxon>Chenopodioideae</taxon>
        <taxon>Anserineae</taxon>
        <taxon>Spinacia</taxon>
    </lineage>
</organism>
<accession>A0A9R0HYM3</accession>
<dbReference type="PANTHER" id="PTHR34056">
    <property type="entry name" value="GPI-ANCHORED PROTEIN"/>
    <property type="match status" value="1"/>
</dbReference>
<dbReference type="InterPro" id="IPR040376">
    <property type="entry name" value="At4g28100-like"/>
</dbReference>
<protein>
    <submittedName>
        <fullName evidence="4">Uncharacterized GPI-anchored protein At4g28100</fullName>
    </submittedName>
</protein>
<dbReference type="RefSeq" id="XP_021839377.2">
    <property type="nucleotide sequence ID" value="XM_021983685.2"/>
</dbReference>
<evidence type="ECO:0000313" key="4">
    <source>
        <dbReference type="RefSeq" id="XP_021839377.2"/>
    </source>
</evidence>
<sequence>MSHHHPPPFPIILTLLFSLLPLLPGLPVLPNPDPASIQQQQTFLPNPSPPATIPSFPEQSAVAGCPLSLPDEIFPAVKASCNGGGHLRRGKCCPVLAAWLYSAYSNTALGKGASNSKSVSTTSYDMPLLPDDSETCVDGLENAMRDKGVNLVKINATCDVVYCYCGIRLHQLSCPQAFHISEDGRLAGDDRVNKLEKDCYSSHKSKDDHSTLAGCSKCLHSLYSLKKGSGVSKNGTKADVRTSKMRSRDCELMGLTWLLHKNRDKYMSTVTAVMRALMLNEEGADPQSCSLSSNGLPLAVDSSEIDGQSSSVTLKSPLYVTFFLLITSSTIVSYYF</sequence>
<reference evidence="4" key="2">
    <citation type="submission" date="2025-08" db="UniProtKB">
        <authorList>
            <consortium name="RefSeq"/>
        </authorList>
    </citation>
    <scope>IDENTIFICATION</scope>
    <source>
        <tissue evidence="4">Leaf</tissue>
    </source>
</reference>
<dbReference type="KEGG" id="soe:110779156"/>
<keyword evidence="1" id="KW-0732">Signal</keyword>
<name>A0A9R0HYM3_SPIOL</name>
<gene>
    <name evidence="4" type="primary">LOC110779156</name>
</gene>
<feature type="domain" description="SPARK" evidence="2">
    <location>
        <begin position="62"/>
        <end position="235"/>
    </location>
</feature>
<dbReference type="GeneID" id="110779156"/>
<dbReference type="Pfam" id="PF19160">
    <property type="entry name" value="SPARK"/>
    <property type="match status" value="1"/>
</dbReference>
<evidence type="ECO:0000259" key="2">
    <source>
        <dbReference type="Pfam" id="PF19160"/>
    </source>
</evidence>
<dbReference type="InterPro" id="IPR043891">
    <property type="entry name" value="SPARK"/>
</dbReference>
<reference evidence="3" key="1">
    <citation type="journal article" date="2021" name="Nat. Commun.">
        <title>Genomic analyses provide insights into spinach domestication and the genetic basis of agronomic traits.</title>
        <authorList>
            <person name="Cai X."/>
            <person name="Sun X."/>
            <person name="Xu C."/>
            <person name="Sun H."/>
            <person name="Wang X."/>
            <person name="Ge C."/>
            <person name="Zhang Z."/>
            <person name="Wang Q."/>
            <person name="Fei Z."/>
            <person name="Jiao C."/>
            <person name="Wang Q."/>
        </authorList>
    </citation>
    <scope>NUCLEOTIDE SEQUENCE [LARGE SCALE GENOMIC DNA]</scope>
    <source>
        <strain evidence="3">cv. Varoflay</strain>
    </source>
</reference>
<dbReference type="Proteomes" id="UP000813463">
    <property type="component" value="Chromosome 5"/>
</dbReference>
<feature type="chain" id="PRO_5045081343" evidence="1">
    <location>
        <begin position="26"/>
        <end position="336"/>
    </location>
</feature>
<keyword evidence="3" id="KW-1185">Reference proteome</keyword>
<dbReference type="PANTHER" id="PTHR34056:SF1">
    <property type="entry name" value="GPI-ANCHORED PROTEIN"/>
    <property type="match status" value="1"/>
</dbReference>
<dbReference type="AlphaFoldDB" id="A0A9R0HYM3"/>
<evidence type="ECO:0000313" key="3">
    <source>
        <dbReference type="Proteomes" id="UP000813463"/>
    </source>
</evidence>
<proteinExistence type="predicted"/>
<evidence type="ECO:0000256" key="1">
    <source>
        <dbReference type="SAM" id="SignalP"/>
    </source>
</evidence>
<feature type="signal peptide" evidence="1">
    <location>
        <begin position="1"/>
        <end position="25"/>
    </location>
</feature>